<dbReference type="AlphaFoldDB" id="A0A1H2RAE0"/>
<evidence type="ECO:0000256" key="1">
    <source>
        <dbReference type="SAM" id="Phobius"/>
    </source>
</evidence>
<proteinExistence type="predicted"/>
<gene>
    <name evidence="2" type="ORF">SAMN04489725_102215</name>
</gene>
<feature type="transmembrane region" description="Helical" evidence="1">
    <location>
        <begin position="292"/>
        <end position="312"/>
    </location>
</feature>
<feature type="transmembrane region" description="Helical" evidence="1">
    <location>
        <begin position="66"/>
        <end position="87"/>
    </location>
</feature>
<feature type="transmembrane region" description="Helical" evidence="1">
    <location>
        <begin position="226"/>
        <end position="244"/>
    </location>
</feature>
<feature type="transmembrane region" description="Helical" evidence="1">
    <location>
        <begin position="352"/>
        <end position="375"/>
    </location>
</feature>
<evidence type="ECO:0000313" key="2">
    <source>
        <dbReference type="EMBL" id="SDW15824.1"/>
    </source>
</evidence>
<organism evidence="2 3">
    <name type="scientific">Alicyclobacillus hesperidum</name>
    <dbReference type="NCBI Taxonomy" id="89784"/>
    <lineage>
        <taxon>Bacteria</taxon>
        <taxon>Bacillati</taxon>
        <taxon>Bacillota</taxon>
        <taxon>Bacilli</taxon>
        <taxon>Bacillales</taxon>
        <taxon>Alicyclobacillaceae</taxon>
        <taxon>Alicyclobacillus</taxon>
    </lineage>
</organism>
<feature type="transmembrane region" description="Helical" evidence="1">
    <location>
        <begin position="318"/>
        <end position="340"/>
    </location>
</feature>
<dbReference type="STRING" id="89784.SAMN04489725_102215"/>
<keyword evidence="1" id="KW-0472">Membrane</keyword>
<protein>
    <submittedName>
        <fullName evidence="2">Uncharacterized protein</fullName>
    </submittedName>
</protein>
<dbReference type="InterPro" id="IPR036927">
    <property type="entry name" value="Cyt_c_oxase-like_su1_sf"/>
</dbReference>
<reference evidence="3" key="1">
    <citation type="submission" date="2016-10" db="EMBL/GenBank/DDBJ databases">
        <authorList>
            <person name="Varghese N."/>
        </authorList>
    </citation>
    <scope>NUCLEOTIDE SEQUENCE [LARGE SCALE GENOMIC DNA]</scope>
    <source>
        <strain evidence="3">DSM 12489</strain>
    </source>
</reference>
<accession>A0A1H2RAE0</accession>
<evidence type="ECO:0000313" key="3">
    <source>
        <dbReference type="Proteomes" id="UP000182589"/>
    </source>
</evidence>
<dbReference type="SUPFAM" id="SSF81442">
    <property type="entry name" value="Cytochrome c oxidase subunit I-like"/>
    <property type="match status" value="1"/>
</dbReference>
<feature type="transmembrane region" description="Helical" evidence="1">
    <location>
        <begin position="196"/>
        <end position="214"/>
    </location>
</feature>
<feature type="transmembrane region" description="Helical" evidence="1">
    <location>
        <begin position="93"/>
        <end position="117"/>
    </location>
</feature>
<keyword evidence="1" id="KW-0812">Transmembrane</keyword>
<dbReference type="Proteomes" id="UP000182589">
    <property type="component" value="Unassembled WGS sequence"/>
</dbReference>
<feature type="transmembrane region" description="Helical" evidence="1">
    <location>
        <begin position="165"/>
        <end position="184"/>
    </location>
</feature>
<keyword evidence="3" id="KW-1185">Reference proteome</keyword>
<name>A0A1H2RAE0_9BACL</name>
<sequence>MGLAFANFLVGASLGGWMAVQPLSWARIGMIHAEINPFGWLTMLIYGMTYAVLAISAGLRPPKAWVGWIHVACAELAIALTVCGVLYGWRLGLVLGLTLQCVAPVIFLANILLSVAARERLRSMSERVDKGEQYTSLTPVLASLSRSPQFQGTDRIGQRGTDISLMLFLVGTGWMIGSVIRSPSTTMPTTPASEFLVYYGWIGGAIFAVSLHLFPRFMKVRLGGRLANSLQHIWVAAIVCGVAGEFFDEVISHIASRILGAVIVIYGAMYLLASLVCKPTMTGVYPPRASRIAWIAAWTFCVTLGVALICGVNPFSLLALHLLFLGFATNLVYGIGYMLFPHLLRRQPPGHVISLAQISCSILGSLLMVVAFGGLQFGFPGHTFPLLAAGGSLAWGGALGFILIWVFALVRSQKA</sequence>
<feature type="transmembrane region" description="Helical" evidence="1">
    <location>
        <begin position="250"/>
        <end position="272"/>
    </location>
</feature>
<dbReference type="EMBL" id="FNOJ01000002">
    <property type="protein sequence ID" value="SDW15824.1"/>
    <property type="molecule type" value="Genomic_DNA"/>
</dbReference>
<feature type="transmembrane region" description="Helical" evidence="1">
    <location>
        <begin position="387"/>
        <end position="410"/>
    </location>
</feature>
<keyword evidence="1" id="KW-1133">Transmembrane helix</keyword>
<feature type="transmembrane region" description="Helical" evidence="1">
    <location>
        <begin position="38"/>
        <end position="59"/>
    </location>
</feature>